<dbReference type="SUPFAM" id="SSF51735">
    <property type="entry name" value="NAD(P)-binding Rossmann-fold domains"/>
    <property type="match status" value="1"/>
</dbReference>
<sequence length="663" mass="74094">MNMEYIQVMAVFDIDPTAPGLKIAKHHSVKTGREWKGFLNKEIDFVFEATGNSDVLAELRQHVSSKTMIVSSKLSRLFHSLMIEKDQLIQKLNEQTSIQETILNSTYDGMVAIDINEQVLIFNEAAERISGIEATQAIGRPIKQLLPSSGLPRLLKTKQVEHHRRQQFANGTTVITTRVPMFEEGRVIGALAVFKDITEIVEMSDQVTNLKSIQVMLEAIIHSSSDAISVVDEEGNGLLINPAYTKLTGLPPDKVIGHPATADISEGESMHLQVLETGKAVRGVPLKVGPNMKDVIVNVAPIIVDGEKRGSVGVIHDVSELTSLHSQLEKAKKRIQTLEAKYSFNEIVGDSKEMKIAKEQAKMAALTPATILLRGESGTGKELFAHAIHNESQRKGYPFVRVNCAALNESLLESELFGYEEGAFSGAKRGGKRGLFEEADNGSIFLDELGELSSAMQAKLLRVLQEQEIVRVGGTKPITINVRIITATNVNLEKAIAEKRFREDLYYRLNKFPIYIPPLRERKSDLKRLARHLLAKLNKDYGRYIQSISEEAIMTLNQYHWPGNVRELENVLARTMIYMEPSNQLIESFHLPTLTDNRVKDNSQSKGNTEISEGDLQTMVQQFEKGVIAQTLIRYEGNRTRAAKELGISIRSLYYKMEKYGIA</sequence>
<keyword evidence="3" id="KW-0805">Transcription regulation</keyword>
<dbReference type="KEGG" id="bkw:BkAM31D_16805"/>
<evidence type="ECO:0000259" key="6">
    <source>
        <dbReference type="PROSITE" id="PS50045"/>
    </source>
</evidence>
<evidence type="ECO:0000256" key="1">
    <source>
        <dbReference type="ARBA" id="ARBA00022741"/>
    </source>
</evidence>
<dbReference type="PROSITE" id="PS00675">
    <property type="entry name" value="SIGMA54_INTERACT_1"/>
    <property type="match status" value="1"/>
</dbReference>
<dbReference type="InterPro" id="IPR025944">
    <property type="entry name" value="Sigma_54_int_dom_CS"/>
</dbReference>
<organism evidence="8 9">
    <name type="scientific">Halalkalibacter krulwichiae</name>
    <dbReference type="NCBI Taxonomy" id="199441"/>
    <lineage>
        <taxon>Bacteria</taxon>
        <taxon>Bacillati</taxon>
        <taxon>Bacillota</taxon>
        <taxon>Bacilli</taxon>
        <taxon>Bacillales</taxon>
        <taxon>Bacillaceae</taxon>
        <taxon>Halalkalibacter</taxon>
    </lineage>
</organism>
<evidence type="ECO:0000256" key="4">
    <source>
        <dbReference type="ARBA" id="ARBA00023125"/>
    </source>
</evidence>
<dbReference type="InterPro" id="IPR035965">
    <property type="entry name" value="PAS-like_dom_sf"/>
</dbReference>
<dbReference type="InterPro" id="IPR002197">
    <property type="entry name" value="HTH_Fis"/>
</dbReference>
<dbReference type="GO" id="GO:0005524">
    <property type="term" value="F:ATP binding"/>
    <property type="evidence" value="ECO:0007669"/>
    <property type="project" value="UniProtKB-KW"/>
</dbReference>
<dbReference type="InterPro" id="IPR058031">
    <property type="entry name" value="AAA_lid_NorR"/>
</dbReference>
<keyword evidence="2" id="KW-0067">ATP-binding</keyword>
<evidence type="ECO:0000313" key="9">
    <source>
        <dbReference type="Proteomes" id="UP000193006"/>
    </source>
</evidence>
<dbReference type="PROSITE" id="PS50045">
    <property type="entry name" value="SIGMA54_INTERACT_4"/>
    <property type="match status" value="1"/>
</dbReference>
<dbReference type="PROSITE" id="PS00688">
    <property type="entry name" value="SIGMA54_INTERACT_3"/>
    <property type="match status" value="1"/>
</dbReference>
<feature type="domain" description="PAS" evidence="7">
    <location>
        <begin position="95"/>
        <end position="140"/>
    </location>
</feature>
<dbReference type="Pfam" id="PF02954">
    <property type="entry name" value="HTH_8"/>
    <property type="match status" value="1"/>
</dbReference>
<feature type="domain" description="Sigma-54 factor interaction" evidence="6">
    <location>
        <begin position="347"/>
        <end position="577"/>
    </location>
</feature>
<dbReference type="InterPro" id="IPR000014">
    <property type="entry name" value="PAS"/>
</dbReference>
<dbReference type="InterPro" id="IPR027417">
    <property type="entry name" value="P-loop_NTPase"/>
</dbReference>
<dbReference type="SUPFAM" id="SSF55785">
    <property type="entry name" value="PYP-like sensor domain (PAS domain)"/>
    <property type="match status" value="2"/>
</dbReference>
<dbReference type="PRINTS" id="PR01590">
    <property type="entry name" value="HTHFIS"/>
</dbReference>
<accession>A0A1X9MD65</accession>
<proteinExistence type="predicted"/>
<dbReference type="PROSITE" id="PS00676">
    <property type="entry name" value="SIGMA54_INTERACT_2"/>
    <property type="match status" value="1"/>
</dbReference>
<reference evidence="8 9" key="1">
    <citation type="submission" date="2017-04" db="EMBL/GenBank/DDBJ databases">
        <title>Bacillus krulwichiae AM31D Genome sequencing and assembly.</title>
        <authorList>
            <person name="Krulwich T.A."/>
            <person name="Anastor L."/>
            <person name="Ehrlich R."/>
            <person name="Ehrlich G.D."/>
            <person name="Janto B."/>
        </authorList>
    </citation>
    <scope>NUCLEOTIDE SEQUENCE [LARGE SCALE GENOMIC DNA]</scope>
    <source>
        <strain evidence="8 9">AM31D</strain>
    </source>
</reference>
<dbReference type="SUPFAM" id="SSF46689">
    <property type="entry name" value="Homeodomain-like"/>
    <property type="match status" value="1"/>
</dbReference>
<dbReference type="SUPFAM" id="SSF52540">
    <property type="entry name" value="P-loop containing nucleoside triphosphate hydrolases"/>
    <property type="match status" value="1"/>
</dbReference>
<dbReference type="Gene3D" id="1.10.8.60">
    <property type="match status" value="1"/>
</dbReference>
<dbReference type="Pfam" id="PF00158">
    <property type="entry name" value="Sigma54_activat"/>
    <property type="match status" value="1"/>
</dbReference>
<keyword evidence="9" id="KW-1185">Reference proteome</keyword>
<dbReference type="Gene3D" id="1.10.10.60">
    <property type="entry name" value="Homeodomain-like"/>
    <property type="match status" value="1"/>
</dbReference>
<dbReference type="InterPro" id="IPR002078">
    <property type="entry name" value="Sigma_54_int"/>
</dbReference>
<dbReference type="Pfam" id="PF00989">
    <property type="entry name" value="PAS"/>
    <property type="match status" value="2"/>
</dbReference>
<feature type="domain" description="PAS" evidence="7">
    <location>
        <begin position="213"/>
        <end position="257"/>
    </location>
</feature>
<dbReference type="InterPro" id="IPR013767">
    <property type="entry name" value="PAS_fold"/>
</dbReference>
<keyword evidence="4" id="KW-0238">DNA-binding</keyword>
<dbReference type="InterPro" id="IPR025943">
    <property type="entry name" value="Sigma_54_int_dom_ATP-bd_2"/>
</dbReference>
<dbReference type="GO" id="GO:0006355">
    <property type="term" value="P:regulation of DNA-templated transcription"/>
    <property type="evidence" value="ECO:0007669"/>
    <property type="project" value="InterPro"/>
</dbReference>
<dbReference type="STRING" id="199441.BkAM31D_16805"/>
<dbReference type="NCBIfam" id="TIGR00229">
    <property type="entry name" value="sensory_box"/>
    <property type="match status" value="2"/>
</dbReference>
<dbReference type="PROSITE" id="PS50112">
    <property type="entry name" value="PAS"/>
    <property type="match status" value="2"/>
</dbReference>
<evidence type="ECO:0000313" key="8">
    <source>
        <dbReference type="EMBL" id="ARK31379.1"/>
    </source>
</evidence>
<dbReference type="SMART" id="SM00382">
    <property type="entry name" value="AAA"/>
    <property type="match status" value="1"/>
</dbReference>
<dbReference type="Pfam" id="PF25601">
    <property type="entry name" value="AAA_lid_14"/>
    <property type="match status" value="1"/>
</dbReference>
<dbReference type="PANTHER" id="PTHR32071">
    <property type="entry name" value="TRANSCRIPTIONAL REGULATORY PROTEIN"/>
    <property type="match status" value="1"/>
</dbReference>
<dbReference type="AlphaFoldDB" id="A0A1X9MD65"/>
<dbReference type="InterPro" id="IPR036291">
    <property type="entry name" value="NAD(P)-bd_dom_sf"/>
</dbReference>
<gene>
    <name evidence="8" type="primary">rocR_2</name>
    <name evidence="8" type="ORF">BkAM31D_16805</name>
</gene>
<dbReference type="Gene3D" id="3.40.50.300">
    <property type="entry name" value="P-loop containing nucleotide triphosphate hydrolases"/>
    <property type="match status" value="1"/>
</dbReference>
<evidence type="ECO:0000256" key="3">
    <source>
        <dbReference type="ARBA" id="ARBA00023015"/>
    </source>
</evidence>
<dbReference type="PANTHER" id="PTHR32071:SF121">
    <property type="entry name" value="SIGMA L-DEPENDENT TRANSCRIPTIONAL REGULATOR YQIR-RELATED"/>
    <property type="match status" value="1"/>
</dbReference>
<protein>
    <submittedName>
        <fullName evidence="8">Arginine utilization regulatory protein RocR</fullName>
    </submittedName>
</protein>
<dbReference type="Proteomes" id="UP000193006">
    <property type="component" value="Chromosome"/>
</dbReference>
<keyword evidence="5" id="KW-0804">Transcription</keyword>
<dbReference type="InterPro" id="IPR003593">
    <property type="entry name" value="AAA+_ATPase"/>
</dbReference>
<keyword evidence="1" id="KW-0547">Nucleotide-binding</keyword>
<dbReference type="GO" id="GO:0043565">
    <property type="term" value="F:sequence-specific DNA binding"/>
    <property type="evidence" value="ECO:0007669"/>
    <property type="project" value="InterPro"/>
</dbReference>
<evidence type="ECO:0000256" key="2">
    <source>
        <dbReference type="ARBA" id="ARBA00022840"/>
    </source>
</evidence>
<dbReference type="InterPro" id="IPR009057">
    <property type="entry name" value="Homeodomain-like_sf"/>
</dbReference>
<dbReference type="CDD" id="cd00130">
    <property type="entry name" value="PAS"/>
    <property type="match status" value="2"/>
</dbReference>
<evidence type="ECO:0000256" key="5">
    <source>
        <dbReference type="ARBA" id="ARBA00023163"/>
    </source>
</evidence>
<name>A0A1X9MD65_9BACI</name>
<dbReference type="FunFam" id="3.40.50.300:FF:000006">
    <property type="entry name" value="DNA-binding transcriptional regulator NtrC"/>
    <property type="match status" value="1"/>
</dbReference>
<dbReference type="InterPro" id="IPR025662">
    <property type="entry name" value="Sigma_54_int_dom_ATP-bd_1"/>
</dbReference>
<dbReference type="EMBL" id="CP020814">
    <property type="protein sequence ID" value="ARK31379.1"/>
    <property type="molecule type" value="Genomic_DNA"/>
</dbReference>
<dbReference type="Gene3D" id="3.30.450.20">
    <property type="entry name" value="PAS domain"/>
    <property type="match status" value="2"/>
</dbReference>
<dbReference type="CDD" id="cd00009">
    <property type="entry name" value="AAA"/>
    <property type="match status" value="1"/>
</dbReference>
<dbReference type="SMART" id="SM00091">
    <property type="entry name" value="PAS"/>
    <property type="match status" value="2"/>
</dbReference>
<evidence type="ECO:0000259" key="7">
    <source>
        <dbReference type="PROSITE" id="PS50112"/>
    </source>
</evidence>